<dbReference type="PROSITE" id="PS50850">
    <property type="entry name" value="MFS"/>
    <property type="match status" value="1"/>
</dbReference>
<keyword evidence="3" id="KW-1003">Cell membrane</keyword>
<dbReference type="GO" id="GO:0015881">
    <property type="term" value="P:creatine transmembrane transport"/>
    <property type="evidence" value="ECO:0007669"/>
    <property type="project" value="TreeGrafter"/>
</dbReference>
<dbReference type="InterPro" id="IPR050327">
    <property type="entry name" value="Proton-linked_MCT"/>
</dbReference>
<dbReference type="GO" id="GO:0022857">
    <property type="term" value="F:transmembrane transporter activity"/>
    <property type="evidence" value="ECO:0007669"/>
    <property type="project" value="InterPro"/>
</dbReference>
<evidence type="ECO:0000256" key="9">
    <source>
        <dbReference type="ARBA" id="ARBA00037605"/>
    </source>
</evidence>
<feature type="transmembrane region" description="Helical" evidence="10">
    <location>
        <begin position="200"/>
        <end position="220"/>
    </location>
</feature>
<keyword evidence="5 10" id="KW-1133">Transmembrane helix</keyword>
<evidence type="ECO:0000256" key="8">
    <source>
        <dbReference type="ARBA" id="ARBA00036771"/>
    </source>
</evidence>
<reference evidence="12" key="1">
    <citation type="journal article" date="2010" name="Science">
        <title>Plasticity of animal genome architecture unmasked by rapid evolution of a pelagic tunicate.</title>
        <authorList>
            <person name="Denoeud F."/>
            <person name="Henriet S."/>
            <person name="Mungpakdee S."/>
            <person name="Aury J.M."/>
            <person name="Da Silva C."/>
            <person name="Brinkmann H."/>
            <person name="Mikhaleva J."/>
            <person name="Olsen L.C."/>
            <person name="Jubin C."/>
            <person name="Canestro C."/>
            <person name="Bouquet J.M."/>
            <person name="Danks G."/>
            <person name="Poulain J."/>
            <person name="Campsteijn C."/>
            <person name="Adamski M."/>
            <person name="Cross I."/>
            <person name="Yadetie F."/>
            <person name="Muffato M."/>
            <person name="Louis A."/>
            <person name="Butcher S."/>
            <person name="Tsagkogeorga G."/>
            <person name="Konrad A."/>
            <person name="Singh S."/>
            <person name="Jensen M.F."/>
            <person name="Cong E.H."/>
            <person name="Eikeseth-Otteraa H."/>
            <person name="Noel B."/>
            <person name="Anthouard V."/>
            <person name="Porcel B.M."/>
            <person name="Kachouri-Lafond R."/>
            <person name="Nishino A."/>
            <person name="Ugolini M."/>
            <person name="Chourrout P."/>
            <person name="Nishida H."/>
            <person name="Aasland R."/>
            <person name="Huzurbazar S."/>
            <person name="Westhof E."/>
            <person name="Delsuc F."/>
            <person name="Lehrach H."/>
            <person name="Reinhardt R."/>
            <person name="Weissenbach J."/>
            <person name="Roy S.W."/>
            <person name="Artiguenave F."/>
            <person name="Postlethwait J.H."/>
            <person name="Manak J.R."/>
            <person name="Thompson E.M."/>
            <person name="Jaillon O."/>
            <person name="Du Pasquier L."/>
            <person name="Boudinot P."/>
            <person name="Liberles D.A."/>
            <person name="Volff J.N."/>
            <person name="Philippe H."/>
            <person name="Lenhard B."/>
            <person name="Roest Crollius H."/>
            <person name="Wincker P."/>
            <person name="Chourrout D."/>
        </authorList>
    </citation>
    <scope>NUCLEOTIDE SEQUENCE [LARGE SCALE GENOMIC DNA]</scope>
</reference>
<evidence type="ECO:0000256" key="2">
    <source>
        <dbReference type="ARBA" id="ARBA00006727"/>
    </source>
</evidence>
<keyword evidence="6 10" id="KW-0472">Membrane</keyword>
<evidence type="ECO:0000256" key="3">
    <source>
        <dbReference type="ARBA" id="ARBA00022475"/>
    </source>
</evidence>
<dbReference type="InterPro" id="IPR020846">
    <property type="entry name" value="MFS_dom"/>
</dbReference>
<keyword evidence="4 10" id="KW-0812">Transmembrane</keyword>
<feature type="non-terminal residue" evidence="12">
    <location>
        <position position="1"/>
    </location>
</feature>
<evidence type="ECO:0000256" key="5">
    <source>
        <dbReference type="ARBA" id="ARBA00022989"/>
    </source>
</evidence>
<dbReference type="PANTHER" id="PTHR11360">
    <property type="entry name" value="MONOCARBOXYLATE TRANSPORTER"/>
    <property type="match status" value="1"/>
</dbReference>
<comment type="function">
    <text evidence="9">Functions as a transporter for creatine and as well for its precursor guanidinoacetate. Transport of creatine and GAA is independent of resting membrane potential and extracellular Na(+), Cl(-), or pH. Contributes to the process of creatine biosynthesis and distribution.</text>
</comment>
<feature type="transmembrane region" description="Helical" evidence="10">
    <location>
        <begin position="255"/>
        <end position="281"/>
    </location>
</feature>
<evidence type="ECO:0000259" key="11">
    <source>
        <dbReference type="PROSITE" id="PS50850"/>
    </source>
</evidence>
<feature type="transmembrane region" description="Helical" evidence="10">
    <location>
        <begin position="232"/>
        <end position="249"/>
    </location>
</feature>
<organism evidence="12">
    <name type="scientific">Oikopleura dioica</name>
    <name type="common">Tunicate</name>
    <dbReference type="NCBI Taxonomy" id="34765"/>
    <lineage>
        <taxon>Eukaryota</taxon>
        <taxon>Metazoa</taxon>
        <taxon>Chordata</taxon>
        <taxon>Tunicata</taxon>
        <taxon>Appendicularia</taxon>
        <taxon>Copelata</taxon>
        <taxon>Oikopleuridae</taxon>
        <taxon>Oikopleura</taxon>
    </lineage>
</organism>
<dbReference type="SUPFAM" id="SSF103473">
    <property type="entry name" value="MFS general substrate transporter"/>
    <property type="match status" value="1"/>
</dbReference>
<feature type="transmembrane region" description="Helical" evidence="10">
    <location>
        <begin position="166"/>
        <end position="188"/>
    </location>
</feature>
<dbReference type="InterPro" id="IPR036259">
    <property type="entry name" value="MFS_trans_sf"/>
</dbReference>
<feature type="transmembrane region" description="Helical" evidence="10">
    <location>
        <begin position="75"/>
        <end position="95"/>
    </location>
</feature>
<comment type="catalytic activity">
    <reaction evidence="8">
        <text>guanidinoacetate(in) = guanidinoacetate(out)</text>
        <dbReference type="Rhea" id="RHEA:73047"/>
        <dbReference type="ChEBI" id="CHEBI:57742"/>
    </reaction>
</comment>
<dbReference type="Pfam" id="PF07690">
    <property type="entry name" value="MFS_1"/>
    <property type="match status" value="1"/>
</dbReference>
<evidence type="ECO:0000256" key="4">
    <source>
        <dbReference type="ARBA" id="ARBA00022692"/>
    </source>
</evidence>
<evidence type="ECO:0000313" key="12">
    <source>
        <dbReference type="EMBL" id="CBY39477.1"/>
    </source>
</evidence>
<dbReference type="InterPro" id="IPR011701">
    <property type="entry name" value="MFS"/>
</dbReference>
<comment type="subcellular location">
    <subcellularLocation>
        <location evidence="1">Basolateral cell membrane</location>
        <topology evidence="1">Multi-pass membrane protein</topology>
    </subcellularLocation>
</comment>
<feature type="transmembrane region" description="Helical" evidence="10">
    <location>
        <begin position="28"/>
        <end position="54"/>
    </location>
</feature>
<protein>
    <recommendedName>
        <fullName evidence="11">Major facilitator superfamily (MFS) profile domain-containing protein</fullName>
    </recommendedName>
</protein>
<sequence>VGIIFGGLVGSPIIAKLGNRKTVFVSGVFVAIMHALLVALIAFFMISIMFGLLFMAALNQIAVYWESKRTMATQIGSCGTSVGMLLFPLIIAWLLETFTVPGYYLILAGIYLNVMIAGALMHNPHSVKKDDPIESKKETLIENEAEIMEENKVEGKSGGLFSLPEFYLYIIAQAILNGGYFAGVLYVSPFSQGTYSLTPVTAASMITLMGGAELLFRIPIGILSDKPWINRHYFLAFNCLNLALSFYLLPQMPSYMLFGAMCMFSGAFQGGWGGLSFVTLADFLKVVKLEKQLMAGVGLSTAFNGISCMIVSVGMGKIVDATGSYELPFFIGAGMVAMAGVLSGLIGIISARRSAIAEI</sequence>
<proteinExistence type="inferred from homology"/>
<dbReference type="Proteomes" id="UP000011014">
    <property type="component" value="Unassembled WGS sequence"/>
</dbReference>
<comment type="similarity">
    <text evidence="2">Belongs to the major facilitator superfamily. Monocarboxylate porter (TC 2.A.1.13) family.</text>
</comment>
<dbReference type="GO" id="GO:0016323">
    <property type="term" value="C:basolateral plasma membrane"/>
    <property type="evidence" value="ECO:0007669"/>
    <property type="project" value="UniProtKB-SubCell"/>
</dbReference>
<dbReference type="Gene3D" id="1.20.1250.20">
    <property type="entry name" value="MFS general substrate transporter like domains"/>
    <property type="match status" value="2"/>
</dbReference>
<evidence type="ECO:0000256" key="6">
    <source>
        <dbReference type="ARBA" id="ARBA00023136"/>
    </source>
</evidence>
<evidence type="ECO:0000256" key="7">
    <source>
        <dbReference type="ARBA" id="ARBA00036521"/>
    </source>
</evidence>
<gene>
    <name evidence="12" type="ORF">GSOID_T00020047001</name>
</gene>
<feature type="domain" description="Major facilitator superfamily (MFS) profile" evidence="11">
    <location>
        <begin position="1"/>
        <end position="126"/>
    </location>
</feature>
<feature type="transmembrane region" description="Helical" evidence="10">
    <location>
        <begin position="293"/>
        <end position="315"/>
    </location>
</feature>
<evidence type="ECO:0000256" key="10">
    <source>
        <dbReference type="SAM" id="Phobius"/>
    </source>
</evidence>
<evidence type="ECO:0000256" key="1">
    <source>
        <dbReference type="ARBA" id="ARBA00004554"/>
    </source>
</evidence>
<name>E4YVJ2_OIKDI</name>
<feature type="transmembrane region" description="Helical" evidence="10">
    <location>
        <begin position="327"/>
        <end position="349"/>
    </location>
</feature>
<dbReference type="AlphaFoldDB" id="E4YVJ2"/>
<feature type="transmembrane region" description="Helical" evidence="10">
    <location>
        <begin position="101"/>
        <end position="121"/>
    </location>
</feature>
<dbReference type="PANTHER" id="PTHR11360:SF318">
    <property type="entry name" value="MONOCARBOXYLATE TRANSPORTER 12"/>
    <property type="match status" value="1"/>
</dbReference>
<accession>E4YVJ2</accession>
<comment type="catalytic activity">
    <reaction evidence="7">
        <text>creatine(in) = creatine(out)</text>
        <dbReference type="Rhea" id="RHEA:73043"/>
        <dbReference type="ChEBI" id="CHEBI:57947"/>
    </reaction>
</comment>
<dbReference type="EMBL" id="FN655550">
    <property type="protein sequence ID" value="CBY39477.1"/>
    <property type="molecule type" value="Genomic_DNA"/>
</dbReference>